<feature type="domain" description="HTH tetR-type" evidence="5">
    <location>
        <begin position="16"/>
        <end position="76"/>
    </location>
</feature>
<organism evidence="6 7">
    <name type="scientific">Tomitella cavernea</name>
    <dbReference type="NCBI Taxonomy" id="1387982"/>
    <lineage>
        <taxon>Bacteria</taxon>
        <taxon>Bacillati</taxon>
        <taxon>Actinomycetota</taxon>
        <taxon>Actinomycetes</taxon>
        <taxon>Mycobacteriales</taxon>
        <taxon>Tomitella</taxon>
    </lineage>
</organism>
<evidence type="ECO:0000256" key="2">
    <source>
        <dbReference type="ARBA" id="ARBA00023125"/>
    </source>
</evidence>
<dbReference type="PROSITE" id="PS50977">
    <property type="entry name" value="HTH_TETR_2"/>
    <property type="match status" value="1"/>
</dbReference>
<gene>
    <name evidence="6" type="ORF">GCM10023353_30300</name>
</gene>
<keyword evidence="2 4" id="KW-0238">DNA-binding</keyword>
<evidence type="ECO:0000256" key="1">
    <source>
        <dbReference type="ARBA" id="ARBA00023015"/>
    </source>
</evidence>
<dbReference type="Pfam" id="PF02909">
    <property type="entry name" value="TetR_C_1"/>
    <property type="match status" value="1"/>
</dbReference>
<dbReference type="SUPFAM" id="SSF48498">
    <property type="entry name" value="Tetracyclin repressor-like, C-terminal domain"/>
    <property type="match status" value="1"/>
</dbReference>
<dbReference type="RefSeq" id="WP_200175803.1">
    <property type="nucleotide sequence ID" value="NZ_BAABKQ010000001.1"/>
</dbReference>
<evidence type="ECO:0000313" key="7">
    <source>
        <dbReference type="Proteomes" id="UP001500839"/>
    </source>
</evidence>
<feature type="DNA-binding region" description="H-T-H motif" evidence="4">
    <location>
        <begin position="39"/>
        <end position="58"/>
    </location>
</feature>
<dbReference type="Proteomes" id="UP001500839">
    <property type="component" value="Unassembled WGS sequence"/>
</dbReference>
<dbReference type="SUPFAM" id="SSF46689">
    <property type="entry name" value="Homeodomain-like"/>
    <property type="match status" value="1"/>
</dbReference>
<reference evidence="7" key="1">
    <citation type="journal article" date="2019" name="Int. J. Syst. Evol. Microbiol.">
        <title>The Global Catalogue of Microorganisms (GCM) 10K type strain sequencing project: providing services to taxonomists for standard genome sequencing and annotation.</title>
        <authorList>
            <consortium name="The Broad Institute Genomics Platform"/>
            <consortium name="The Broad Institute Genome Sequencing Center for Infectious Disease"/>
            <person name="Wu L."/>
            <person name="Ma J."/>
        </authorList>
    </citation>
    <scope>NUCLEOTIDE SEQUENCE [LARGE SCALE GENOMIC DNA]</scope>
    <source>
        <strain evidence="7">JCM 18542</strain>
    </source>
</reference>
<accession>A0ABP9CZH3</accession>
<evidence type="ECO:0000313" key="6">
    <source>
        <dbReference type="EMBL" id="GAA4820375.1"/>
    </source>
</evidence>
<dbReference type="PANTHER" id="PTHR30055:SF151">
    <property type="entry name" value="TRANSCRIPTIONAL REGULATORY PROTEIN"/>
    <property type="match status" value="1"/>
</dbReference>
<dbReference type="PRINTS" id="PR00455">
    <property type="entry name" value="HTHTETR"/>
</dbReference>
<dbReference type="InterPro" id="IPR050109">
    <property type="entry name" value="HTH-type_TetR-like_transc_reg"/>
</dbReference>
<dbReference type="InterPro" id="IPR009057">
    <property type="entry name" value="Homeodomain-like_sf"/>
</dbReference>
<evidence type="ECO:0000259" key="5">
    <source>
        <dbReference type="PROSITE" id="PS50977"/>
    </source>
</evidence>
<keyword evidence="1" id="KW-0805">Transcription regulation</keyword>
<evidence type="ECO:0000256" key="4">
    <source>
        <dbReference type="PROSITE-ProRule" id="PRU00335"/>
    </source>
</evidence>
<dbReference type="InterPro" id="IPR004111">
    <property type="entry name" value="Repressor_TetR_C"/>
</dbReference>
<name>A0ABP9CZH3_9ACTN</name>
<comment type="caution">
    <text evidence="6">The sequence shown here is derived from an EMBL/GenBank/DDBJ whole genome shotgun (WGS) entry which is preliminary data.</text>
</comment>
<dbReference type="EMBL" id="BAABKQ010000001">
    <property type="protein sequence ID" value="GAA4820375.1"/>
    <property type="molecule type" value="Genomic_DNA"/>
</dbReference>
<keyword evidence="7" id="KW-1185">Reference proteome</keyword>
<dbReference type="PANTHER" id="PTHR30055">
    <property type="entry name" value="HTH-TYPE TRANSCRIPTIONAL REGULATOR RUTR"/>
    <property type="match status" value="1"/>
</dbReference>
<dbReference type="InterPro" id="IPR001647">
    <property type="entry name" value="HTH_TetR"/>
</dbReference>
<dbReference type="Pfam" id="PF00440">
    <property type="entry name" value="TetR_N"/>
    <property type="match status" value="1"/>
</dbReference>
<dbReference type="InterPro" id="IPR036271">
    <property type="entry name" value="Tet_transcr_reg_TetR-rel_C_sf"/>
</dbReference>
<sequence length="231" mass="25108">MTDPHASRRRVGRPPVTSRVEILAAARRLIDRDGWDRLTMRRLASELGIGPTTLYHHVRDREELLLLLIDEYASGIPRPPLPASPRERITVAAATLHDALAAWPWAAEILTSDGFVGLLGERALWTVETIVAGAIDHGCTPDQAVHVFRHLWYHAVGEILVRAHTTRRPASAGAPTRRGAFFGDLDASRLPQLTALGDRWPALAAQDTYRIALAAIVDGLLAQGAPGPSAS</sequence>
<proteinExistence type="predicted"/>
<keyword evidence="3" id="KW-0804">Transcription</keyword>
<protein>
    <submittedName>
        <fullName evidence="6">TetR/AcrR family transcriptional regulator C-terminal domain-containing protein</fullName>
    </submittedName>
</protein>
<evidence type="ECO:0000256" key="3">
    <source>
        <dbReference type="ARBA" id="ARBA00023163"/>
    </source>
</evidence>
<dbReference type="Gene3D" id="1.10.357.10">
    <property type="entry name" value="Tetracycline Repressor, domain 2"/>
    <property type="match status" value="1"/>
</dbReference>